<evidence type="ECO:0000256" key="1">
    <source>
        <dbReference type="SAM" id="MobiDB-lite"/>
    </source>
</evidence>
<feature type="compositionally biased region" description="Basic and acidic residues" evidence="1">
    <location>
        <begin position="70"/>
        <end position="92"/>
    </location>
</feature>
<comment type="caution">
    <text evidence="2">The sequence shown here is derived from an EMBL/GenBank/DDBJ whole genome shotgun (WGS) entry which is preliminary data.</text>
</comment>
<reference evidence="2 3" key="1">
    <citation type="submission" date="2024-01" db="EMBL/GenBank/DDBJ databases">
        <title>The complete chloroplast genome sequence of Lithospermum erythrorhizon: insights into the phylogenetic relationship among Boraginaceae species and the maternal lineages of purple gromwells.</title>
        <authorList>
            <person name="Okada T."/>
            <person name="Watanabe K."/>
        </authorList>
    </citation>
    <scope>NUCLEOTIDE SEQUENCE [LARGE SCALE GENOMIC DNA]</scope>
</reference>
<name>A0AAV3QAW3_LITER</name>
<accession>A0AAV3QAW3</accession>
<organism evidence="2 3">
    <name type="scientific">Lithospermum erythrorhizon</name>
    <name type="common">Purple gromwell</name>
    <name type="synonym">Lithospermum officinale var. erythrorhizon</name>
    <dbReference type="NCBI Taxonomy" id="34254"/>
    <lineage>
        <taxon>Eukaryota</taxon>
        <taxon>Viridiplantae</taxon>
        <taxon>Streptophyta</taxon>
        <taxon>Embryophyta</taxon>
        <taxon>Tracheophyta</taxon>
        <taxon>Spermatophyta</taxon>
        <taxon>Magnoliopsida</taxon>
        <taxon>eudicotyledons</taxon>
        <taxon>Gunneridae</taxon>
        <taxon>Pentapetalae</taxon>
        <taxon>asterids</taxon>
        <taxon>lamiids</taxon>
        <taxon>Boraginales</taxon>
        <taxon>Boraginaceae</taxon>
        <taxon>Boraginoideae</taxon>
        <taxon>Lithospermeae</taxon>
        <taxon>Lithospermum</taxon>
    </lineage>
</organism>
<evidence type="ECO:0000313" key="3">
    <source>
        <dbReference type="Proteomes" id="UP001454036"/>
    </source>
</evidence>
<gene>
    <name evidence="2" type="ORF">LIER_17602</name>
</gene>
<keyword evidence="3" id="KW-1185">Reference proteome</keyword>
<dbReference type="EMBL" id="BAABME010004123">
    <property type="protein sequence ID" value="GAA0161242.1"/>
    <property type="molecule type" value="Genomic_DNA"/>
</dbReference>
<evidence type="ECO:0000313" key="2">
    <source>
        <dbReference type="EMBL" id="GAA0161242.1"/>
    </source>
</evidence>
<dbReference type="Proteomes" id="UP001454036">
    <property type="component" value="Unassembled WGS sequence"/>
</dbReference>
<proteinExistence type="predicted"/>
<sequence length="120" mass="14158">MSFTDSYQKRYNDILLTIPEVNNKAAYMAFYRGLTYGKLKKTLVLEIPLSKDEFTTRVRQYVELEELKNKEGQNKDLRDIPEKGDDQRRPERPQFGMEGIQRDGDWVPRGETMSFYPKKG</sequence>
<protein>
    <submittedName>
        <fullName evidence="2">Uncharacterized protein</fullName>
    </submittedName>
</protein>
<feature type="region of interest" description="Disordered" evidence="1">
    <location>
        <begin position="70"/>
        <end position="120"/>
    </location>
</feature>
<dbReference type="AlphaFoldDB" id="A0AAV3QAW3"/>